<reference evidence="4" key="1">
    <citation type="submission" date="2016-01" db="EMBL/GenBank/DDBJ databases">
        <authorList>
            <person name="Mcilroy J.S."/>
            <person name="Karst M S."/>
            <person name="Albertsen M."/>
        </authorList>
    </citation>
    <scope>NUCLEOTIDE SEQUENCE</scope>
    <source>
        <strain evidence="4">Cfx-K</strain>
    </source>
</reference>
<dbReference type="KEGG" id="pbf:CFX0092_A1529"/>
<dbReference type="CDD" id="cd03801">
    <property type="entry name" value="GT4_PimA-like"/>
    <property type="match status" value="1"/>
</dbReference>
<evidence type="ECO:0000256" key="1">
    <source>
        <dbReference type="ARBA" id="ARBA00022679"/>
    </source>
</evidence>
<dbReference type="Pfam" id="PF00534">
    <property type="entry name" value="Glycos_transf_1"/>
    <property type="match status" value="1"/>
</dbReference>
<proteinExistence type="predicted"/>
<accession>A0A170PFV6</accession>
<evidence type="ECO:0000259" key="3">
    <source>
        <dbReference type="Pfam" id="PF13439"/>
    </source>
</evidence>
<organism evidence="4 5">
    <name type="scientific">Candidatus Promineifilum breve</name>
    <dbReference type="NCBI Taxonomy" id="1806508"/>
    <lineage>
        <taxon>Bacteria</taxon>
        <taxon>Bacillati</taxon>
        <taxon>Chloroflexota</taxon>
        <taxon>Ardenticatenia</taxon>
        <taxon>Candidatus Promineifilales</taxon>
        <taxon>Candidatus Promineifilaceae</taxon>
        <taxon>Candidatus Promineifilum</taxon>
    </lineage>
</organism>
<dbReference type="InterPro" id="IPR001296">
    <property type="entry name" value="Glyco_trans_1"/>
</dbReference>
<sequence length="372" mass="41675">MKKKKVAFIGIKALPAKAGVDAVVQKIATSFDHTRFEPTVYVSSREVSKDIAVPGVRIIRVPSVPGKFTHATVTFLMAALHALFFGNYDVVNVHSMETSFVLPLLRLRYKVVATAHGLGSMIPEEHNPWGKGKLFFKACEYPFMHLANIRTSVSLPDKVFLEEHYGREVKYLPIGIQLPDLKLEEARAFLAQHGLEPGNYMVFTAGRNIRRKGCHFVLQAMRDIDDPTPLLILGDSAFDPEYHQELLSLADERTHFGGFVSDKGLLFALIQMATLFLFPTTYEAMAATLLEAAALKTPLIASDLPENRAVLPDEALFFRSSDVADLRDKMIWALAHPREMHQLAGRAEAVVRDSYQWSEVIDQYETLYEALA</sequence>
<feature type="domain" description="Glycosyltransferase subfamily 4-like N-terminal" evidence="3">
    <location>
        <begin position="19"/>
        <end position="176"/>
    </location>
</feature>
<dbReference type="RefSeq" id="WP_095042906.1">
    <property type="nucleotide sequence ID" value="NZ_LN890655.1"/>
</dbReference>
<dbReference type="Pfam" id="PF13439">
    <property type="entry name" value="Glyco_transf_4"/>
    <property type="match status" value="1"/>
</dbReference>
<feature type="domain" description="Glycosyl transferase family 1" evidence="2">
    <location>
        <begin position="191"/>
        <end position="347"/>
    </location>
</feature>
<dbReference type="GO" id="GO:0009103">
    <property type="term" value="P:lipopolysaccharide biosynthetic process"/>
    <property type="evidence" value="ECO:0007669"/>
    <property type="project" value="TreeGrafter"/>
</dbReference>
<dbReference type="AlphaFoldDB" id="A0A170PFV6"/>
<dbReference type="Proteomes" id="UP000215027">
    <property type="component" value="Chromosome I"/>
</dbReference>
<dbReference type="GO" id="GO:0016757">
    <property type="term" value="F:glycosyltransferase activity"/>
    <property type="evidence" value="ECO:0007669"/>
    <property type="project" value="InterPro"/>
</dbReference>
<dbReference type="Gene3D" id="3.40.50.2000">
    <property type="entry name" value="Glycogen Phosphorylase B"/>
    <property type="match status" value="2"/>
</dbReference>
<keyword evidence="5" id="KW-1185">Reference proteome</keyword>
<keyword evidence="1 4" id="KW-0808">Transferase</keyword>
<evidence type="ECO:0000313" key="4">
    <source>
        <dbReference type="EMBL" id="CUS03407.2"/>
    </source>
</evidence>
<dbReference type="PANTHER" id="PTHR46401">
    <property type="entry name" value="GLYCOSYLTRANSFERASE WBBK-RELATED"/>
    <property type="match status" value="1"/>
</dbReference>
<dbReference type="EMBL" id="LN890655">
    <property type="protein sequence ID" value="CUS03407.2"/>
    <property type="molecule type" value="Genomic_DNA"/>
</dbReference>
<evidence type="ECO:0000259" key="2">
    <source>
        <dbReference type="Pfam" id="PF00534"/>
    </source>
</evidence>
<dbReference type="PANTHER" id="PTHR46401:SF2">
    <property type="entry name" value="GLYCOSYLTRANSFERASE WBBK-RELATED"/>
    <property type="match status" value="1"/>
</dbReference>
<protein>
    <submittedName>
        <fullName evidence="4">Glycosyl transferase, group 1</fullName>
    </submittedName>
</protein>
<dbReference type="SUPFAM" id="SSF53756">
    <property type="entry name" value="UDP-Glycosyltransferase/glycogen phosphorylase"/>
    <property type="match status" value="1"/>
</dbReference>
<dbReference type="InterPro" id="IPR028098">
    <property type="entry name" value="Glyco_trans_4-like_N"/>
</dbReference>
<name>A0A170PFV6_9CHLR</name>
<dbReference type="OrthoDB" id="9792269at2"/>
<evidence type="ECO:0000313" key="5">
    <source>
        <dbReference type="Proteomes" id="UP000215027"/>
    </source>
</evidence>
<gene>
    <name evidence="4" type="ORF">CFX0092_A1529</name>
</gene>